<dbReference type="EMBL" id="JAACJM010000056">
    <property type="protein sequence ID" value="KAF5355558.1"/>
    <property type="molecule type" value="Genomic_DNA"/>
</dbReference>
<dbReference type="OrthoDB" id="3266934at2759"/>
<keyword evidence="4" id="KW-1185">Reference proteome</keyword>
<feature type="region of interest" description="Disordered" evidence="1">
    <location>
        <begin position="1"/>
        <end position="24"/>
    </location>
</feature>
<dbReference type="Proteomes" id="UP000559256">
    <property type="component" value="Unassembled WGS sequence"/>
</dbReference>
<evidence type="ECO:0000256" key="1">
    <source>
        <dbReference type="SAM" id="MobiDB-lite"/>
    </source>
</evidence>
<protein>
    <recommendedName>
        <fullName evidence="5">Transmembrane protein</fullName>
    </recommendedName>
</protein>
<keyword evidence="2" id="KW-0472">Membrane</keyword>
<evidence type="ECO:0000313" key="3">
    <source>
        <dbReference type="EMBL" id="KAF5355558.1"/>
    </source>
</evidence>
<name>A0A8H5G0L0_9AGAR</name>
<evidence type="ECO:0008006" key="5">
    <source>
        <dbReference type="Google" id="ProtNLM"/>
    </source>
</evidence>
<evidence type="ECO:0000256" key="2">
    <source>
        <dbReference type="SAM" id="Phobius"/>
    </source>
</evidence>
<sequence length="478" mass="51810">MQVLKHNEGGAMQHGQQRAKPQRRFASSQAVFTSMSVAKKGRARFDAYASYNMVLPPTQDHDLMVAECSSQPLKRLPTFAAGSTQSRKVLWQSVVMAEPVNAIIARGHLARQSDLSLSLSLSNLPTSTGSAPSTGETPSLSFTTSNTHFTTSNSAQINWDFSGPIEDVTFILTNINVTQVNPPSTTTPSGPGTFTNDLARRGFSGLPTGVATTTVFGVPSDDTQQGAPPYLLETISTAITPTNQSYLWNKVNVPQGWYRIIATASDPQTQEYEDFLSTSLAFFVSNGSKTASNTLTANVTTTLPNQILGGGIAGGVLLVLITVVLFTFWRRRKALSLSHDPAQLIITPLPLSFRTLESAGRRAKGKAGLPYNSNSAGQSPHDHLPDHHGQFSAPSLEDHPYSSTSQSRNSQSGELSTIRGEIEREVNDLSQNVSNLPPGDPSIPEMQQQITRLNERIEGLTRMMNEILNPPEYRSEVN</sequence>
<evidence type="ECO:0000313" key="4">
    <source>
        <dbReference type="Proteomes" id="UP000559256"/>
    </source>
</evidence>
<dbReference type="AlphaFoldDB" id="A0A8H5G0L0"/>
<keyword evidence="2" id="KW-0812">Transmembrane</keyword>
<proteinExistence type="predicted"/>
<keyword evidence="2" id="KW-1133">Transmembrane helix</keyword>
<feature type="compositionally biased region" description="Low complexity" evidence="1">
    <location>
        <begin position="402"/>
        <end position="412"/>
    </location>
</feature>
<organism evidence="3 4">
    <name type="scientific">Tetrapyrgos nigripes</name>
    <dbReference type="NCBI Taxonomy" id="182062"/>
    <lineage>
        <taxon>Eukaryota</taxon>
        <taxon>Fungi</taxon>
        <taxon>Dikarya</taxon>
        <taxon>Basidiomycota</taxon>
        <taxon>Agaricomycotina</taxon>
        <taxon>Agaricomycetes</taxon>
        <taxon>Agaricomycetidae</taxon>
        <taxon>Agaricales</taxon>
        <taxon>Marasmiineae</taxon>
        <taxon>Marasmiaceae</taxon>
        <taxon>Tetrapyrgos</taxon>
    </lineage>
</organism>
<comment type="caution">
    <text evidence="3">The sequence shown here is derived from an EMBL/GenBank/DDBJ whole genome shotgun (WGS) entry which is preliminary data.</text>
</comment>
<accession>A0A8H5G0L0</accession>
<feature type="compositionally biased region" description="Basic and acidic residues" evidence="1">
    <location>
        <begin position="380"/>
        <end position="389"/>
    </location>
</feature>
<feature type="transmembrane region" description="Helical" evidence="2">
    <location>
        <begin position="307"/>
        <end position="329"/>
    </location>
</feature>
<feature type="region of interest" description="Disordered" evidence="1">
    <location>
        <begin position="364"/>
        <end position="416"/>
    </location>
</feature>
<gene>
    <name evidence="3" type="ORF">D9758_006325</name>
</gene>
<reference evidence="3 4" key="1">
    <citation type="journal article" date="2020" name="ISME J.">
        <title>Uncovering the hidden diversity of litter-decomposition mechanisms in mushroom-forming fungi.</title>
        <authorList>
            <person name="Floudas D."/>
            <person name="Bentzer J."/>
            <person name="Ahren D."/>
            <person name="Johansson T."/>
            <person name="Persson P."/>
            <person name="Tunlid A."/>
        </authorList>
    </citation>
    <scope>NUCLEOTIDE SEQUENCE [LARGE SCALE GENOMIC DNA]</scope>
    <source>
        <strain evidence="3 4">CBS 291.85</strain>
    </source>
</reference>